<protein>
    <recommendedName>
        <fullName evidence="4">RRM domain-containing protein</fullName>
    </recommendedName>
</protein>
<organism evidence="5 6">
    <name type="scientific">Hanseniaspora valbyensis NRRL Y-1626</name>
    <dbReference type="NCBI Taxonomy" id="766949"/>
    <lineage>
        <taxon>Eukaryota</taxon>
        <taxon>Fungi</taxon>
        <taxon>Dikarya</taxon>
        <taxon>Ascomycota</taxon>
        <taxon>Saccharomycotina</taxon>
        <taxon>Saccharomycetes</taxon>
        <taxon>Saccharomycodales</taxon>
        <taxon>Saccharomycodaceae</taxon>
        <taxon>Hanseniaspora</taxon>
    </lineage>
</organism>
<evidence type="ECO:0000256" key="3">
    <source>
        <dbReference type="SAM" id="MobiDB-lite"/>
    </source>
</evidence>
<reference evidence="6" key="1">
    <citation type="journal article" date="2016" name="Proc. Natl. Acad. Sci. U.S.A.">
        <title>Comparative genomics of biotechnologically important yeasts.</title>
        <authorList>
            <person name="Riley R."/>
            <person name="Haridas S."/>
            <person name="Wolfe K.H."/>
            <person name="Lopes M.R."/>
            <person name="Hittinger C.T."/>
            <person name="Goeker M."/>
            <person name="Salamov A.A."/>
            <person name="Wisecaver J.H."/>
            <person name="Long T.M."/>
            <person name="Calvey C.H."/>
            <person name="Aerts A.L."/>
            <person name="Barry K.W."/>
            <person name="Choi C."/>
            <person name="Clum A."/>
            <person name="Coughlan A.Y."/>
            <person name="Deshpande S."/>
            <person name="Douglass A.P."/>
            <person name="Hanson S.J."/>
            <person name="Klenk H.-P."/>
            <person name="LaButti K.M."/>
            <person name="Lapidus A."/>
            <person name="Lindquist E.A."/>
            <person name="Lipzen A.M."/>
            <person name="Meier-Kolthoff J.P."/>
            <person name="Ohm R.A."/>
            <person name="Otillar R.P."/>
            <person name="Pangilinan J.L."/>
            <person name="Peng Y."/>
            <person name="Rokas A."/>
            <person name="Rosa C.A."/>
            <person name="Scheuner C."/>
            <person name="Sibirny A.A."/>
            <person name="Slot J.C."/>
            <person name="Stielow J.B."/>
            <person name="Sun H."/>
            <person name="Kurtzman C.P."/>
            <person name="Blackwell M."/>
            <person name="Grigoriev I.V."/>
            <person name="Jeffries T.W."/>
        </authorList>
    </citation>
    <scope>NUCLEOTIDE SEQUENCE [LARGE SCALE GENOMIC DNA]</scope>
    <source>
        <strain evidence="6">NRRL Y-1626</strain>
    </source>
</reference>
<dbReference type="InterPro" id="IPR035979">
    <property type="entry name" value="RBD_domain_sf"/>
</dbReference>
<evidence type="ECO:0000256" key="1">
    <source>
        <dbReference type="ARBA" id="ARBA00022884"/>
    </source>
</evidence>
<dbReference type="GO" id="GO:0000398">
    <property type="term" value="P:mRNA splicing, via spliceosome"/>
    <property type="evidence" value="ECO:0007669"/>
    <property type="project" value="TreeGrafter"/>
</dbReference>
<proteinExistence type="predicted"/>
<dbReference type="AlphaFoldDB" id="A0A1B7TF99"/>
<dbReference type="PANTHER" id="PTHR14089">
    <property type="entry name" value="PRE-MRNA-SPLICING FACTOR RBM22"/>
    <property type="match status" value="1"/>
</dbReference>
<evidence type="ECO:0000313" key="6">
    <source>
        <dbReference type="Proteomes" id="UP000092321"/>
    </source>
</evidence>
<feature type="region of interest" description="Disordered" evidence="3">
    <location>
        <begin position="58"/>
        <end position="87"/>
    </location>
</feature>
<name>A0A1B7TF99_9ASCO</name>
<dbReference type="OrthoDB" id="3971958at2759"/>
<evidence type="ECO:0000313" key="5">
    <source>
        <dbReference type="EMBL" id="OBA27390.1"/>
    </source>
</evidence>
<sequence>MSGSNNNKSFNASMEYMSLMTNDNKLPQKQYQYDDVNQARSYNNGRISPLTRLIIDNNENNSNSNSSNATHTINATDTTSTSTTANTINNNNAESCFNSMNNNFPNKPNSSASVPLIADHNQILNNSVLSRSAGVSYSITSNSNNNNNMLMNDGIYLQRSNSAIQMGSNTPQFYSHYFPQVMQSPYENPEIPYSSHFNDHQAYQPLDNLQGYPSIDNHPVTPLMMKVSQHQYQLYNPQQQQQQQYLQHSQNQINSFSQGNVIYKYEMIPDEYMTNNMNTNKNNNYLINNNNNNNNNQSNVMNNMNQANAMNNMNQSNAMNNMNQANAMNNMNQANVMNNFYSGNNDSFTSNISKLSRPNTPTADPFPPPINTQIIINNNNNNDISPVIKKSSSLPEIHNNEPEPTRTLLLTNIPSTTTSKTILNHVKLGIIQQLLILPENINNENKINNSTINDRSGSNSSQPDTVSCKLTFLNLQHAIEFYYDAMLKKLTIDNRQIHVSYTQEQPIGPLTMQLLNMPEYKPTRNLFISGLYDQPNEETLHKRLLLDLFSFGPIDHIKIIFKKGIAFIHFLDIEDCIKVFLSLKNFSKYYETKKIGFGRDRCEFVTITEKYNATVASYPSLLSNGNKYFGDGNRTIFLGNLPPLVTMTDICNTIRGGTLEKINLISEKNICFITFVDPVAAFNFHSFYEQQSLVILNKKIKVSWGKHSGELKPLLKLAILKGASRNIYIGGLKLGKYFNKDNKKETFSEFNIRKKFGKFGELEQINFLVAKDCFFVNFAEIQSAIECLDKIRDDPLYKNLQVNFGKDRVANRPRH</sequence>
<dbReference type="InterPro" id="IPR000504">
    <property type="entry name" value="RRM_dom"/>
</dbReference>
<evidence type="ECO:0000259" key="4">
    <source>
        <dbReference type="PROSITE" id="PS50102"/>
    </source>
</evidence>
<feature type="domain" description="RRM" evidence="4">
    <location>
        <begin position="725"/>
        <end position="807"/>
    </location>
</feature>
<keyword evidence="1 2" id="KW-0694">RNA-binding</keyword>
<dbReference type="SUPFAM" id="SSF54928">
    <property type="entry name" value="RNA-binding domain, RBD"/>
    <property type="match status" value="3"/>
</dbReference>
<dbReference type="Gene3D" id="3.30.70.330">
    <property type="match status" value="3"/>
</dbReference>
<feature type="domain" description="RRM" evidence="4">
    <location>
        <begin position="524"/>
        <end position="600"/>
    </location>
</feature>
<dbReference type="InterPro" id="IPR012677">
    <property type="entry name" value="Nucleotide-bd_a/b_plait_sf"/>
</dbReference>
<feature type="domain" description="RRM" evidence="4">
    <location>
        <begin position="634"/>
        <end position="707"/>
    </location>
</feature>
<dbReference type="PROSITE" id="PS50102">
    <property type="entry name" value="RRM"/>
    <property type="match status" value="3"/>
</dbReference>
<dbReference type="InterPro" id="IPR039171">
    <property type="entry name" value="Cwc2/Slt11"/>
</dbReference>
<comment type="caution">
    <text evidence="5">The sequence shown here is derived from an EMBL/GenBank/DDBJ whole genome shotgun (WGS) entry which is preliminary data.</text>
</comment>
<dbReference type="EMBL" id="LXPE01000009">
    <property type="protein sequence ID" value="OBA27390.1"/>
    <property type="molecule type" value="Genomic_DNA"/>
</dbReference>
<dbReference type="Proteomes" id="UP000092321">
    <property type="component" value="Unassembled WGS sequence"/>
</dbReference>
<accession>A0A1B7TF99</accession>
<dbReference type="GO" id="GO:0010494">
    <property type="term" value="C:cytoplasmic stress granule"/>
    <property type="evidence" value="ECO:0007669"/>
    <property type="project" value="TreeGrafter"/>
</dbReference>
<evidence type="ECO:0000256" key="2">
    <source>
        <dbReference type="PROSITE-ProRule" id="PRU00176"/>
    </source>
</evidence>
<dbReference type="SMART" id="SM00360">
    <property type="entry name" value="RRM"/>
    <property type="match status" value="4"/>
</dbReference>
<gene>
    <name evidence="5" type="ORF">HANVADRAFT_62118</name>
</gene>
<dbReference type="PANTHER" id="PTHR14089:SF8">
    <property type="entry name" value="RNA-BINDING PROTEIN MRN1"/>
    <property type="match status" value="1"/>
</dbReference>
<dbReference type="GO" id="GO:0003729">
    <property type="term" value="F:mRNA binding"/>
    <property type="evidence" value="ECO:0007669"/>
    <property type="project" value="TreeGrafter"/>
</dbReference>
<keyword evidence="6" id="KW-1185">Reference proteome</keyword>